<proteinExistence type="predicted"/>
<keyword evidence="2 4" id="KW-0046">Antibiotic resistance</keyword>
<evidence type="ECO:0000256" key="4">
    <source>
        <dbReference type="PIRNR" id="PIRNR000819"/>
    </source>
</evidence>
<dbReference type="CDD" id="cd05403">
    <property type="entry name" value="NT_KNTase_like"/>
    <property type="match status" value="1"/>
</dbReference>
<keyword evidence="4 7" id="KW-0548">Nucleotidyltransferase</keyword>
<comment type="caution">
    <text evidence="7">The sequence shown here is derived from an EMBL/GenBank/DDBJ whole genome shotgun (WGS) entry which is preliminary data.</text>
</comment>
<gene>
    <name evidence="7" type="ORF">GCM10007140_17620</name>
</gene>
<dbReference type="InterPro" id="IPR025184">
    <property type="entry name" value="AadA_C"/>
</dbReference>
<dbReference type="PIRSF" id="PIRSF000819">
    <property type="entry name" value="Streptomycin_3-adenylyltransf"/>
    <property type="match status" value="1"/>
</dbReference>
<dbReference type="GO" id="GO:0005524">
    <property type="term" value="F:ATP binding"/>
    <property type="evidence" value="ECO:0007669"/>
    <property type="project" value="UniProtKB-KW"/>
</dbReference>
<dbReference type="RefSeq" id="WP_229722181.1">
    <property type="nucleotide sequence ID" value="NZ_BMFK01000001.1"/>
</dbReference>
<feature type="domain" description="Polymerase nucleotidyl transferase" evidence="5">
    <location>
        <begin position="8"/>
        <end position="66"/>
    </location>
</feature>
<evidence type="ECO:0000259" key="5">
    <source>
        <dbReference type="Pfam" id="PF01909"/>
    </source>
</evidence>
<dbReference type="SUPFAM" id="SSF81301">
    <property type="entry name" value="Nucleotidyltransferase"/>
    <property type="match status" value="1"/>
</dbReference>
<keyword evidence="4" id="KW-0067">ATP-binding</keyword>
<reference evidence="7" key="2">
    <citation type="submission" date="2020-09" db="EMBL/GenBank/DDBJ databases">
        <authorList>
            <person name="Sun Q."/>
            <person name="Zhou Y."/>
        </authorList>
    </citation>
    <scope>NUCLEOTIDE SEQUENCE</scope>
    <source>
        <strain evidence="7">CGMCC 1.12698</strain>
    </source>
</reference>
<dbReference type="EMBL" id="BMFK01000001">
    <property type="protein sequence ID" value="GGE68036.1"/>
    <property type="molecule type" value="Genomic_DNA"/>
</dbReference>
<dbReference type="Gene3D" id="3.30.460.10">
    <property type="entry name" value="Beta Polymerase, domain 2"/>
    <property type="match status" value="1"/>
</dbReference>
<keyword evidence="8" id="KW-1185">Reference proteome</keyword>
<dbReference type="InterPro" id="IPR002934">
    <property type="entry name" value="Polymerase_NTP_transf_dom"/>
</dbReference>
<evidence type="ECO:0000256" key="1">
    <source>
        <dbReference type="ARBA" id="ARBA00022679"/>
    </source>
</evidence>
<organism evidence="7 8">
    <name type="scientific">Priestia taiwanensis</name>
    <dbReference type="NCBI Taxonomy" id="1347902"/>
    <lineage>
        <taxon>Bacteria</taxon>
        <taxon>Bacillati</taxon>
        <taxon>Bacillota</taxon>
        <taxon>Bacilli</taxon>
        <taxon>Bacillales</taxon>
        <taxon>Bacillaceae</taxon>
        <taxon>Priestia</taxon>
    </lineage>
</organism>
<dbReference type="Proteomes" id="UP000605259">
    <property type="component" value="Unassembled WGS sequence"/>
</dbReference>
<evidence type="ECO:0000259" key="6">
    <source>
        <dbReference type="Pfam" id="PF13427"/>
    </source>
</evidence>
<dbReference type="GO" id="GO:0070566">
    <property type="term" value="F:adenylyltransferase activity"/>
    <property type="evidence" value="ECO:0007669"/>
    <property type="project" value="InterPro"/>
</dbReference>
<comment type="catalytic activity">
    <reaction evidence="3 4">
        <text>spectinomycin + ATP = 9-O-adenylylspectinomycin + diphosphate</text>
        <dbReference type="Rhea" id="RHEA:63228"/>
        <dbReference type="ChEBI" id="CHEBI:30616"/>
        <dbReference type="ChEBI" id="CHEBI:33019"/>
        <dbReference type="ChEBI" id="CHEBI:146260"/>
        <dbReference type="ChEBI" id="CHEBI:146261"/>
    </reaction>
</comment>
<accession>A0A917EPC9</accession>
<dbReference type="InterPro" id="IPR043519">
    <property type="entry name" value="NT_sf"/>
</dbReference>
<sequence>MDTNYYVEKFVDIVTEEIGNNLIGVYLHGSLAMGCFHEETSDIDLLIIVQEKLSLETNKRVIQQVLELHDKMPNKRGMEFSILLQSTLTNFVYPTPFELHYSDFHREKYRTDETYICGGFNDVDLAAHVMVTYHRGVTLYGKAIKNVFLPINRELYIQSILFDVENAYKEIIQSPTYFTLNLCRVLFFLREGVVSSKKEGGEWGLNMLLSKYYPLIQHCLHAYKGTITNNELHQQELMDFAAYMLCEIKNHLPRSFVQT</sequence>
<evidence type="ECO:0000256" key="2">
    <source>
        <dbReference type="ARBA" id="ARBA00023251"/>
    </source>
</evidence>
<evidence type="ECO:0000313" key="7">
    <source>
        <dbReference type="EMBL" id="GGE68036.1"/>
    </source>
</evidence>
<protein>
    <recommendedName>
        <fullName evidence="4">Spectinomycin 9-adenylyltransferase</fullName>
    </recommendedName>
</protein>
<evidence type="ECO:0000256" key="3">
    <source>
        <dbReference type="ARBA" id="ARBA00047831"/>
    </source>
</evidence>
<keyword evidence="4" id="KW-0547">Nucleotide-binding</keyword>
<dbReference type="GO" id="GO:0046677">
    <property type="term" value="P:response to antibiotic"/>
    <property type="evidence" value="ECO:0007669"/>
    <property type="project" value="UniProtKB-KW"/>
</dbReference>
<feature type="domain" description="Adenylyltransferase AadA C-terminal" evidence="6">
    <location>
        <begin position="146"/>
        <end position="245"/>
    </location>
</feature>
<evidence type="ECO:0000313" key="8">
    <source>
        <dbReference type="Proteomes" id="UP000605259"/>
    </source>
</evidence>
<name>A0A917EPC9_9BACI</name>
<dbReference type="AlphaFoldDB" id="A0A917EPC9"/>
<dbReference type="Pfam" id="PF01909">
    <property type="entry name" value="NTP_transf_2"/>
    <property type="match status" value="1"/>
</dbReference>
<reference evidence="7" key="1">
    <citation type="journal article" date="2014" name="Int. J. Syst. Evol. Microbiol.">
        <title>Complete genome sequence of Corynebacterium casei LMG S-19264T (=DSM 44701T), isolated from a smear-ripened cheese.</title>
        <authorList>
            <consortium name="US DOE Joint Genome Institute (JGI-PGF)"/>
            <person name="Walter F."/>
            <person name="Albersmeier A."/>
            <person name="Kalinowski J."/>
            <person name="Ruckert C."/>
        </authorList>
    </citation>
    <scope>NUCLEOTIDE SEQUENCE</scope>
    <source>
        <strain evidence="7">CGMCC 1.12698</strain>
    </source>
</reference>
<dbReference type="Pfam" id="PF13427">
    <property type="entry name" value="AadA_C"/>
    <property type="match status" value="1"/>
</dbReference>
<keyword evidence="1 4" id="KW-0808">Transferase</keyword>
<dbReference type="InterPro" id="IPR024172">
    <property type="entry name" value="AadA/Aad9"/>
</dbReference>